<feature type="region of interest" description="Disordered" evidence="1">
    <location>
        <begin position="1"/>
        <end position="22"/>
    </location>
</feature>
<name>A0A4P6Q456_9ACTN</name>
<feature type="compositionally biased region" description="Acidic residues" evidence="1">
    <location>
        <begin position="37"/>
        <end position="54"/>
    </location>
</feature>
<dbReference type="Proteomes" id="UP000292235">
    <property type="component" value="Chromosome"/>
</dbReference>
<dbReference type="AlphaFoldDB" id="A0A4P6Q456"/>
<feature type="compositionally biased region" description="Basic and acidic residues" evidence="1">
    <location>
        <begin position="72"/>
        <end position="81"/>
    </location>
</feature>
<protein>
    <submittedName>
        <fullName evidence="2">Uncharacterized protein</fullName>
    </submittedName>
</protein>
<dbReference type="EMBL" id="CP036455">
    <property type="protein sequence ID" value="QBI55020.1"/>
    <property type="molecule type" value="Genomic_DNA"/>
</dbReference>
<evidence type="ECO:0000313" key="3">
    <source>
        <dbReference type="Proteomes" id="UP000292235"/>
    </source>
</evidence>
<gene>
    <name evidence="2" type="ORF">EKD16_16240</name>
</gene>
<dbReference type="KEGG" id="strr:EKD16_16240"/>
<feature type="compositionally biased region" description="Basic and acidic residues" evidence="1">
    <location>
        <begin position="1"/>
        <end position="10"/>
    </location>
</feature>
<reference evidence="2 3" key="1">
    <citation type="submission" date="2019-02" db="EMBL/GenBank/DDBJ databases">
        <authorList>
            <person name="Khodamoradi S."/>
            <person name="Hahnke R.L."/>
            <person name="Kaempfer P."/>
            <person name="Schumann P."/>
            <person name="Rohde M."/>
            <person name="Steinert M."/>
            <person name="Luzhetskyy A."/>
            <person name="Wink J."/>
            <person name="Ruckert C."/>
        </authorList>
    </citation>
    <scope>NUCLEOTIDE SEQUENCE [LARGE SCALE GENOMIC DNA]</scope>
    <source>
        <strain evidence="2 3">M2</strain>
    </source>
</reference>
<evidence type="ECO:0000313" key="2">
    <source>
        <dbReference type="EMBL" id="QBI55020.1"/>
    </source>
</evidence>
<feature type="compositionally biased region" description="Basic residues" evidence="1">
    <location>
        <begin position="82"/>
        <end position="91"/>
    </location>
</feature>
<keyword evidence="3" id="KW-1185">Reference proteome</keyword>
<dbReference type="RefSeq" id="WP_131099100.1">
    <property type="nucleotide sequence ID" value="NZ_CP036455.1"/>
</dbReference>
<proteinExistence type="predicted"/>
<dbReference type="OrthoDB" id="9988644at2"/>
<evidence type="ECO:0000256" key="1">
    <source>
        <dbReference type="SAM" id="MobiDB-lite"/>
    </source>
</evidence>
<feature type="region of interest" description="Disordered" evidence="1">
    <location>
        <begin position="37"/>
        <end position="91"/>
    </location>
</feature>
<accession>A0A4P6Q456</accession>
<organism evidence="2 3">
    <name type="scientific">Streptomonospora litoralis</name>
    <dbReference type="NCBI Taxonomy" id="2498135"/>
    <lineage>
        <taxon>Bacteria</taxon>
        <taxon>Bacillati</taxon>
        <taxon>Actinomycetota</taxon>
        <taxon>Actinomycetes</taxon>
        <taxon>Streptosporangiales</taxon>
        <taxon>Nocardiopsidaceae</taxon>
        <taxon>Streptomonospora</taxon>
    </lineage>
</organism>
<sequence>MSPADDHTDPQNRGAPQPHPHDWLDAYVHFRLAALDPDLDGVCDPDEAPGDDGAAEPAGPPPPAPEVTAEELADHLSDLARRYRRRHRRDR</sequence>